<dbReference type="RefSeq" id="WP_007575652.1">
    <property type="nucleotide sequence ID" value="NZ_AGUD01000209.1"/>
</dbReference>
<evidence type="ECO:0000313" key="4">
    <source>
        <dbReference type="Proteomes" id="UP000005143"/>
    </source>
</evidence>
<evidence type="ECO:0000256" key="2">
    <source>
        <dbReference type="SAM" id="Phobius"/>
    </source>
</evidence>
<gene>
    <name evidence="3" type="ORF">PAI11_25370</name>
</gene>
<feature type="compositionally biased region" description="Basic and acidic residues" evidence="1">
    <location>
        <begin position="57"/>
        <end position="70"/>
    </location>
</feature>
<evidence type="ECO:0008006" key="5">
    <source>
        <dbReference type="Google" id="ProtNLM"/>
    </source>
</evidence>
<dbReference type="EMBL" id="AGUD01000209">
    <property type="protein sequence ID" value="EHN10619.1"/>
    <property type="molecule type" value="Genomic_DNA"/>
</dbReference>
<keyword evidence="2" id="KW-1133">Transmembrane helix</keyword>
<keyword evidence="2" id="KW-0812">Transmembrane</keyword>
<protein>
    <recommendedName>
        <fullName evidence="5">DUF2149 domain-containing protein</fullName>
    </recommendedName>
</protein>
<feature type="compositionally biased region" description="Polar residues" evidence="1">
    <location>
        <begin position="46"/>
        <end position="56"/>
    </location>
</feature>
<evidence type="ECO:0000256" key="1">
    <source>
        <dbReference type="SAM" id="MobiDB-lite"/>
    </source>
</evidence>
<evidence type="ECO:0000313" key="3">
    <source>
        <dbReference type="EMBL" id="EHN10619.1"/>
    </source>
</evidence>
<keyword evidence="4" id="KW-1185">Reference proteome</keyword>
<feature type="region of interest" description="Disordered" evidence="1">
    <location>
        <begin position="46"/>
        <end position="78"/>
    </location>
</feature>
<name>H0E6T6_9ACTN</name>
<sequence length="103" mass="10715">MSGRVGLRRHRPDVEGDDPLDGLVNLFDLGIVLAVAFLVAGLGLSTSRTASQATPSSRERTITTPRDARRAQGRGEAVGTVYRLPDGRLVLADPAGGPSAPAP</sequence>
<feature type="transmembrane region" description="Helical" evidence="2">
    <location>
        <begin position="23"/>
        <end position="44"/>
    </location>
</feature>
<dbReference type="Proteomes" id="UP000005143">
    <property type="component" value="Unassembled WGS sequence"/>
</dbReference>
<comment type="caution">
    <text evidence="3">The sequence shown here is derived from an EMBL/GenBank/DDBJ whole genome shotgun (WGS) entry which is preliminary data.</text>
</comment>
<keyword evidence="2" id="KW-0472">Membrane</keyword>
<dbReference type="AlphaFoldDB" id="H0E6T6"/>
<organism evidence="3 4">
    <name type="scientific">Patulibacter medicamentivorans</name>
    <dbReference type="NCBI Taxonomy" id="1097667"/>
    <lineage>
        <taxon>Bacteria</taxon>
        <taxon>Bacillati</taxon>
        <taxon>Actinomycetota</taxon>
        <taxon>Thermoleophilia</taxon>
        <taxon>Solirubrobacterales</taxon>
        <taxon>Patulibacteraceae</taxon>
        <taxon>Patulibacter</taxon>
    </lineage>
</organism>
<reference evidence="3 4" key="1">
    <citation type="journal article" date="2013" name="Biodegradation">
        <title>Quantitative proteomic analysis of ibuprofen-degrading Patulibacter sp. strain I11.</title>
        <authorList>
            <person name="Almeida B."/>
            <person name="Kjeldal H."/>
            <person name="Lolas I."/>
            <person name="Knudsen A.D."/>
            <person name="Carvalho G."/>
            <person name="Nielsen K.L."/>
            <person name="Barreto Crespo M.T."/>
            <person name="Stensballe A."/>
            <person name="Nielsen J.L."/>
        </authorList>
    </citation>
    <scope>NUCLEOTIDE SEQUENCE [LARGE SCALE GENOMIC DNA]</scope>
    <source>
        <strain evidence="3 4">I11</strain>
    </source>
</reference>
<accession>H0E6T6</accession>
<proteinExistence type="predicted"/>
<dbReference type="OrthoDB" id="199365at2"/>